<dbReference type="FunFam" id="2.20.100.10:FF:000001">
    <property type="entry name" value="semaphorin-5A isoform X1"/>
    <property type="match status" value="2"/>
</dbReference>
<dbReference type="InterPro" id="IPR038178">
    <property type="entry name" value="Kringle_sf"/>
</dbReference>
<keyword evidence="3 4" id="KW-1015">Disulfide bond</keyword>
<dbReference type="Gene3D" id="2.20.100.10">
    <property type="entry name" value="Thrombospondin type-1 (TSP1) repeat"/>
    <property type="match status" value="3"/>
</dbReference>
<keyword evidence="6" id="KW-0812">Transmembrane</keyword>
<comment type="caution">
    <text evidence="7">The sequence shown here is derived from an EMBL/GenBank/DDBJ whole genome shotgun (WGS) entry which is preliminary data.</text>
</comment>
<sequence>MYIIYYTIEYPGTKKLLRCELQPTRNAGDSPECWYFNGVANSTDASPAPELSPIADCLYLNGSSYHGNISVTASGISCQSWTEQCPHRHTMNKTDPELNNAKNYCRNPKNSGQRPWCFTTNRNKRWEYCEIPKYIRVDGSYSNWSLNSTCNVTCGEGFGTWSRECNNPEPKYGGRNCSHLGEPVEYRPCSAKACPVNGGYSNWILSKPCSVSCGDGVEIWRRFCNNPEPKYGGHNCSGLGNSTEFRNCSRKPCPIDGSYGNWTASPCSATCGQGVEIRIRQCDNPPGKFGGNCSKQGPAQEILTCKVNPCPVHFDSQMIVITVVAAVVFVIIVTVACFIFILRRRRRKPGHHYTSLDFLPPRPNDPQQLEDYNTSEEIATSRQETGASAEYENVTSDGKPAPGLSRGVVRYRREYMNTEPARNSWYDRLQLIRPFAMEWLRNAWGNVDQFGRHVYDVMQRARHVFVPYNKLSNLQQGNSAGSGGGESGNSYSTIERPAAVILPTESDNASTTENV</sequence>
<keyword evidence="8" id="KW-1185">Reference proteome</keyword>
<evidence type="ECO:0000256" key="1">
    <source>
        <dbReference type="ARBA" id="ARBA00022572"/>
    </source>
</evidence>
<dbReference type="SUPFAM" id="SSF57440">
    <property type="entry name" value="Kringle-like"/>
    <property type="match status" value="1"/>
</dbReference>
<dbReference type="CDD" id="cd00108">
    <property type="entry name" value="KR"/>
    <property type="match status" value="1"/>
</dbReference>
<evidence type="ECO:0000256" key="6">
    <source>
        <dbReference type="SAM" id="Phobius"/>
    </source>
</evidence>
<dbReference type="InterPro" id="IPR036383">
    <property type="entry name" value="TSP1_rpt_sf"/>
</dbReference>
<reference evidence="7" key="1">
    <citation type="submission" date="2020-04" db="EMBL/GenBank/DDBJ databases">
        <authorList>
            <person name="Alioto T."/>
            <person name="Alioto T."/>
            <person name="Gomez Garrido J."/>
        </authorList>
    </citation>
    <scope>NUCLEOTIDE SEQUENCE</scope>
    <source>
        <strain evidence="7">A484AB</strain>
    </source>
</reference>
<evidence type="ECO:0000256" key="2">
    <source>
        <dbReference type="ARBA" id="ARBA00022737"/>
    </source>
</evidence>
<organism evidence="7 8">
    <name type="scientific">Paramuricea clavata</name>
    <name type="common">Red gorgonian</name>
    <name type="synonym">Violescent sea-whip</name>
    <dbReference type="NCBI Taxonomy" id="317549"/>
    <lineage>
        <taxon>Eukaryota</taxon>
        <taxon>Metazoa</taxon>
        <taxon>Cnidaria</taxon>
        <taxon>Anthozoa</taxon>
        <taxon>Octocorallia</taxon>
        <taxon>Malacalcyonacea</taxon>
        <taxon>Plexauridae</taxon>
        <taxon>Paramuricea</taxon>
    </lineage>
</organism>
<feature type="compositionally biased region" description="Polar residues" evidence="5">
    <location>
        <begin position="375"/>
        <end position="386"/>
    </location>
</feature>
<name>A0A7D9I6Y3_PARCT</name>
<accession>A0A7D9I6Y3</accession>
<proteinExistence type="predicted"/>
<dbReference type="OrthoDB" id="5973910at2759"/>
<evidence type="ECO:0000256" key="4">
    <source>
        <dbReference type="PROSITE-ProRule" id="PRU00121"/>
    </source>
</evidence>
<keyword evidence="1 4" id="KW-0420">Kringle</keyword>
<dbReference type="PROSITE" id="PS00021">
    <property type="entry name" value="KRINGLE_1"/>
    <property type="match status" value="1"/>
</dbReference>
<dbReference type="PROSITE" id="PS50092">
    <property type="entry name" value="TSP1"/>
    <property type="match status" value="3"/>
</dbReference>
<dbReference type="SUPFAM" id="SSF82895">
    <property type="entry name" value="TSP-1 type 1 repeat"/>
    <property type="match status" value="3"/>
</dbReference>
<comment type="caution">
    <text evidence="4">Lacks conserved residue(s) required for the propagation of feature annotation.</text>
</comment>
<dbReference type="InterPro" id="IPR000884">
    <property type="entry name" value="TSP1_rpt"/>
</dbReference>
<dbReference type="InterPro" id="IPR052065">
    <property type="entry name" value="Compl_asym_regulator"/>
</dbReference>
<dbReference type="PRINTS" id="PR00018">
    <property type="entry name" value="KRINGLE"/>
</dbReference>
<dbReference type="PANTHER" id="PTHR22906">
    <property type="entry name" value="PROPERDIN"/>
    <property type="match status" value="1"/>
</dbReference>
<dbReference type="PROSITE" id="PS50070">
    <property type="entry name" value="KRINGLE_2"/>
    <property type="match status" value="1"/>
</dbReference>
<dbReference type="InterPro" id="IPR018056">
    <property type="entry name" value="Kringle_CS"/>
</dbReference>
<feature type="disulfide bond" evidence="4">
    <location>
        <begin position="78"/>
        <end position="117"/>
    </location>
</feature>
<evidence type="ECO:0000256" key="3">
    <source>
        <dbReference type="ARBA" id="ARBA00023157"/>
    </source>
</evidence>
<dbReference type="InterPro" id="IPR000001">
    <property type="entry name" value="Kringle"/>
</dbReference>
<dbReference type="InterPro" id="IPR013806">
    <property type="entry name" value="Kringle-like"/>
</dbReference>
<dbReference type="EMBL" id="CACRXK020004546">
    <property type="protein sequence ID" value="CAB4003130.1"/>
    <property type="molecule type" value="Genomic_DNA"/>
</dbReference>
<dbReference type="SMART" id="SM00130">
    <property type="entry name" value="KR"/>
    <property type="match status" value="1"/>
</dbReference>
<dbReference type="SMART" id="SM00209">
    <property type="entry name" value="TSP1"/>
    <property type="match status" value="3"/>
</dbReference>
<gene>
    <name evidence="7" type="ORF">PACLA_8A049976</name>
</gene>
<evidence type="ECO:0000256" key="5">
    <source>
        <dbReference type="SAM" id="MobiDB-lite"/>
    </source>
</evidence>
<evidence type="ECO:0000313" key="7">
    <source>
        <dbReference type="EMBL" id="CAB4003130.1"/>
    </source>
</evidence>
<feature type="transmembrane region" description="Helical" evidence="6">
    <location>
        <begin position="318"/>
        <end position="342"/>
    </location>
</feature>
<protein>
    <submittedName>
        <fullName evidence="7">Uncharacterized protein</fullName>
    </submittedName>
</protein>
<keyword evidence="6" id="KW-0472">Membrane</keyword>
<keyword evidence="2" id="KW-0677">Repeat</keyword>
<dbReference type="PANTHER" id="PTHR22906:SF54">
    <property type="entry name" value="IG-LIKE DOMAIN-CONTAINING PROTEIN"/>
    <property type="match status" value="1"/>
</dbReference>
<dbReference type="Pfam" id="PF00051">
    <property type="entry name" value="Kringle"/>
    <property type="match status" value="1"/>
</dbReference>
<dbReference type="Gene3D" id="2.40.20.10">
    <property type="entry name" value="Plasminogen Kringle 4"/>
    <property type="match status" value="1"/>
</dbReference>
<feature type="region of interest" description="Disordered" evidence="5">
    <location>
        <begin position="375"/>
        <end position="403"/>
    </location>
</feature>
<evidence type="ECO:0000313" key="8">
    <source>
        <dbReference type="Proteomes" id="UP001152795"/>
    </source>
</evidence>
<dbReference type="AlphaFoldDB" id="A0A7D9I6Y3"/>
<keyword evidence="6" id="KW-1133">Transmembrane helix</keyword>
<dbReference type="Proteomes" id="UP001152795">
    <property type="component" value="Unassembled WGS sequence"/>
</dbReference>
<dbReference type="Pfam" id="PF00090">
    <property type="entry name" value="TSP_1"/>
    <property type="match status" value="3"/>
</dbReference>